<dbReference type="AlphaFoldDB" id="A0AAJ0AMK6"/>
<accession>A0AAJ0AMK6</accession>
<protein>
    <submittedName>
        <fullName evidence="2">Uncharacterized protein</fullName>
    </submittedName>
</protein>
<evidence type="ECO:0000313" key="3">
    <source>
        <dbReference type="Proteomes" id="UP001224890"/>
    </source>
</evidence>
<sequence>MLKLCVDMPVRSSEWASLMFIMTVLGIIEYRKAVRLVIIDSTENFDEVRLCVLHQVGLAASYCLTMMRFSNAATVTRSQKKHSHISLSYDQDAHTETSIILGIPAQSTDPLGFYRPVGESLPDDGRAAAAPRHPPAPCINPRRYAPGKFGSSNLQPPNF</sequence>
<gene>
    <name evidence="2" type="ORF">BDP55DRAFT_715222</name>
</gene>
<proteinExistence type="predicted"/>
<evidence type="ECO:0000313" key="2">
    <source>
        <dbReference type="EMBL" id="KAK1676019.1"/>
    </source>
</evidence>
<dbReference type="EMBL" id="JAHMHR010000019">
    <property type="protein sequence ID" value="KAK1676019.1"/>
    <property type="molecule type" value="Genomic_DNA"/>
</dbReference>
<comment type="caution">
    <text evidence="2">The sequence shown here is derived from an EMBL/GenBank/DDBJ whole genome shotgun (WGS) entry which is preliminary data.</text>
</comment>
<dbReference type="GeneID" id="85462823"/>
<feature type="compositionally biased region" description="Polar residues" evidence="1">
    <location>
        <begin position="150"/>
        <end position="159"/>
    </location>
</feature>
<keyword evidence="3" id="KW-1185">Reference proteome</keyword>
<evidence type="ECO:0000256" key="1">
    <source>
        <dbReference type="SAM" id="MobiDB-lite"/>
    </source>
</evidence>
<dbReference type="Proteomes" id="UP001224890">
    <property type="component" value="Unassembled WGS sequence"/>
</dbReference>
<dbReference type="RefSeq" id="XP_060430022.1">
    <property type="nucleotide sequence ID" value="XM_060578297.1"/>
</dbReference>
<organism evidence="2 3">
    <name type="scientific">Colletotrichum godetiae</name>
    <dbReference type="NCBI Taxonomy" id="1209918"/>
    <lineage>
        <taxon>Eukaryota</taxon>
        <taxon>Fungi</taxon>
        <taxon>Dikarya</taxon>
        <taxon>Ascomycota</taxon>
        <taxon>Pezizomycotina</taxon>
        <taxon>Sordariomycetes</taxon>
        <taxon>Hypocreomycetidae</taxon>
        <taxon>Glomerellales</taxon>
        <taxon>Glomerellaceae</taxon>
        <taxon>Colletotrichum</taxon>
        <taxon>Colletotrichum acutatum species complex</taxon>
    </lineage>
</organism>
<feature type="region of interest" description="Disordered" evidence="1">
    <location>
        <begin position="123"/>
        <end position="159"/>
    </location>
</feature>
<name>A0AAJ0AMK6_9PEZI</name>
<reference evidence="2" key="1">
    <citation type="submission" date="2021-06" db="EMBL/GenBank/DDBJ databases">
        <title>Comparative genomics, transcriptomics and evolutionary studies reveal genomic signatures of adaptation to plant cell wall in hemibiotrophic fungi.</title>
        <authorList>
            <consortium name="DOE Joint Genome Institute"/>
            <person name="Baroncelli R."/>
            <person name="Diaz J.F."/>
            <person name="Benocci T."/>
            <person name="Peng M."/>
            <person name="Battaglia E."/>
            <person name="Haridas S."/>
            <person name="Andreopoulos W."/>
            <person name="Labutti K."/>
            <person name="Pangilinan J."/>
            <person name="Floch G.L."/>
            <person name="Makela M.R."/>
            <person name="Henrissat B."/>
            <person name="Grigoriev I.V."/>
            <person name="Crouch J.A."/>
            <person name="De Vries R.P."/>
            <person name="Sukno S.A."/>
            <person name="Thon M.R."/>
        </authorList>
    </citation>
    <scope>NUCLEOTIDE SEQUENCE</scope>
    <source>
        <strain evidence="2">CBS 193.32</strain>
    </source>
</reference>